<dbReference type="Proteomes" id="UP000306393">
    <property type="component" value="Unassembled WGS sequence"/>
</dbReference>
<evidence type="ECO:0000313" key="6">
    <source>
        <dbReference type="EMBL" id="MBD8104985.1"/>
    </source>
</evidence>
<evidence type="ECO:0000256" key="5">
    <source>
        <dbReference type="ARBA" id="ARBA00023288"/>
    </source>
</evidence>
<accession>A0A4U3FA92</accession>
<dbReference type="STRING" id="1219360.GCA_001571305_00675"/>
<evidence type="ECO:0000256" key="3">
    <source>
        <dbReference type="ARBA" id="ARBA00023136"/>
    </source>
</evidence>
<evidence type="ECO:0000313" key="8">
    <source>
        <dbReference type="Proteomes" id="UP000306393"/>
    </source>
</evidence>
<gene>
    <name evidence="7" type="ORF">EpCFBP13511_12925</name>
    <name evidence="6" type="ORF">IFT93_00945</name>
</gene>
<dbReference type="PROSITE" id="PS51257">
    <property type="entry name" value="PROKAR_LIPOPROTEIN"/>
    <property type="match status" value="1"/>
</dbReference>
<dbReference type="EMBL" id="JACYNN010000001">
    <property type="protein sequence ID" value="MBD8104985.1"/>
    <property type="molecule type" value="Genomic_DNA"/>
</dbReference>
<protein>
    <submittedName>
        <fullName evidence="6">YnfC family lipoprotein</fullName>
    </submittedName>
</protein>
<name>A0A4U3FA92_9GAMM</name>
<reference evidence="7 8" key="1">
    <citation type="journal article" date="2019" name="Sci. Rep.">
        <title>Differences in resource use lead to coexistence of seed-transmitted microbial populations.</title>
        <authorList>
            <person name="Torres-Cortes G."/>
            <person name="Garcia B.J."/>
            <person name="Compant S."/>
            <person name="Rezki S."/>
            <person name="Jones P."/>
            <person name="Preveaux A."/>
            <person name="Briand M."/>
            <person name="Roulet A."/>
            <person name="Bouchez O."/>
            <person name="Jacobson D."/>
            <person name="Barret M."/>
        </authorList>
    </citation>
    <scope>NUCLEOTIDE SEQUENCE [LARGE SCALE GENOMIC DNA]</scope>
    <source>
        <strain evidence="7 8">CFBP13511</strain>
    </source>
</reference>
<proteinExistence type="predicted"/>
<evidence type="ECO:0000313" key="7">
    <source>
        <dbReference type="EMBL" id="TKJ89672.1"/>
    </source>
</evidence>
<dbReference type="Proteomes" id="UP000661012">
    <property type="component" value="Unassembled WGS sequence"/>
</dbReference>
<keyword evidence="1" id="KW-1003">Cell membrane</keyword>
<dbReference type="AlphaFoldDB" id="A0A4U3FA92"/>
<keyword evidence="4" id="KW-0564">Palmitate</keyword>
<evidence type="ECO:0000256" key="2">
    <source>
        <dbReference type="ARBA" id="ARBA00022729"/>
    </source>
</evidence>
<dbReference type="InterPro" id="IPR010646">
    <property type="entry name" value="UPF0257"/>
</dbReference>
<dbReference type="Pfam" id="PF06788">
    <property type="entry name" value="UPF0257"/>
    <property type="match status" value="1"/>
</dbReference>
<evidence type="ECO:0000313" key="9">
    <source>
        <dbReference type="Proteomes" id="UP000661012"/>
    </source>
</evidence>
<dbReference type="OrthoDB" id="6546053at2"/>
<reference evidence="6 9" key="2">
    <citation type="journal article" date="2020" name="FEMS Microbiol. Ecol.">
        <title>Temporal dynamics of bacterial communities during seed development and maturation.</title>
        <authorList>
            <person name="Chesneau G."/>
            <person name="Torres-Cortes G."/>
            <person name="Briand M."/>
            <person name="Darrasse A."/>
            <person name="Preveaux A."/>
            <person name="Marais C."/>
            <person name="Jacques M.A."/>
            <person name="Shade A."/>
            <person name="Barret M."/>
        </authorList>
    </citation>
    <scope>NUCLEOTIDE SEQUENCE [LARGE SCALE GENOMIC DNA]</scope>
    <source>
        <strain evidence="6 9">CFBP13732</strain>
    </source>
</reference>
<keyword evidence="9" id="KW-1185">Reference proteome</keyword>
<sequence>MDMMKTTLALLLPVLLLTGCKHEETRGVSTTVRNMSTLFLFEPIPGKLKSTHQTLSGASGEKEHEVTARFDQQGCLTDVDVTSLYLINDRKIHSNTSLRRDKDTLVGEENGKPVLMKLDDKCNVVSKTRGDSTLDIRYNDRGLISAFSSTPDPLRIDITYDEQGRMVRRNMREGARLISDDKQTFAQAQADKLLDGVLITTYPASTREITTRCEYQQGVPTSCRYTIKTTPGDTVIERRSTLVSEFY</sequence>
<organism evidence="7 8">
    <name type="scientific">Erwinia persicina</name>
    <dbReference type="NCBI Taxonomy" id="55211"/>
    <lineage>
        <taxon>Bacteria</taxon>
        <taxon>Pseudomonadati</taxon>
        <taxon>Pseudomonadota</taxon>
        <taxon>Gammaproteobacteria</taxon>
        <taxon>Enterobacterales</taxon>
        <taxon>Erwiniaceae</taxon>
        <taxon>Erwinia</taxon>
    </lineage>
</organism>
<evidence type="ECO:0000256" key="4">
    <source>
        <dbReference type="ARBA" id="ARBA00023139"/>
    </source>
</evidence>
<keyword evidence="2" id="KW-0732">Signal</keyword>
<keyword evidence="5 6" id="KW-0449">Lipoprotein</keyword>
<evidence type="ECO:0000256" key="1">
    <source>
        <dbReference type="ARBA" id="ARBA00022475"/>
    </source>
</evidence>
<comment type="caution">
    <text evidence="7">The sequence shown here is derived from an EMBL/GenBank/DDBJ whole genome shotgun (WGS) entry which is preliminary data.</text>
</comment>
<dbReference type="RefSeq" id="WP_137269380.1">
    <property type="nucleotide sequence ID" value="NZ_JACYNM010000001.1"/>
</dbReference>
<dbReference type="EMBL" id="QGAC01000011">
    <property type="protein sequence ID" value="TKJ89672.1"/>
    <property type="molecule type" value="Genomic_DNA"/>
</dbReference>
<dbReference type="GO" id="GO:0005886">
    <property type="term" value="C:plasma membrane"/>
    <property type="evidence" value="ECO:0007669"/>
    <property type="project" value="InterPro"/>
</dbReference>
<keyword evidence="3" id="KW-0472">Membrane</keyword>